<evidence type="ECO:0008006" key="4">
    <source>
        <dbReference type="Google" id="ProtNLM"/>
    </source>
</evidence>
<sequence length="496" mass="52431">MNRLHRYLSACLLAAAGVSAQAMYVNPDGSGQVLLFPYYTANAGQTTVLSLVNPTDKVKHLQVTFREGYNSREVLQFNVILAPRDSWLGTVYGADASGPARLLTRDESCTVPLKSEWTSLPGGGYEKAFYKSNYTGANRGDGGPATDARTREGHVEVIERAELEGTLAAAVVGQHPPQCTALRSIGATTPGLAAPAGGIYGNFAVIDVADGTLFGGAATAVADFTPQILFSDGAPPFWLAHGHSRDGATQPEADALVPVDGRLLTLTYAATNSRPLASGVNALSALLMTENLYGDISRETSLGSHSEWVVTTPTRYLHAMDLPATESLAQLAPFDGYYNEPTPQSSCTTFMPRGYDREGRSVEFISDAEFFAPPGALPQYALCLSTNVVYFSDLAANGTTPLLGSQLGTKVLPDMQAGHVQLELATVFDSNLRNVLPAGLRGPALRGLPVIAFEAVRYVNDNVGGVLSNYGDANPLRRSVSCGDDAGAAEACSQEN</sequence>
<dbReference type="RefSeq" id="WP_255915816.1">
    <property type="nucleotide sequence ID" value="NZ_JANFQO010000019.1"/>
</dbReference>
<dbReference type="EMBL" id="JANFQO010000019">
    <property type="protein sequence ID" value="MCQ4166628.1"/>
    <property type="molecule type" value="Genomic_DNA"/>
</dbReference>
<evidence type="ECO:0000313" key="3">
    <source>
        <dbReference type="Proteomes" id="UP001165498"/>
    </source>
</evidence>
<accession>A0ABT1QWG0</accession>
<evidence type="ECO:0000256" key="1">
    <source>
        <dbReference type="SAM" id="SignalP"/>
    </source>
</evidence>
<keyword evidence="3" id="KW-1185">Reference proteome</keyword>
<comment type="caution">
    <text evidence="2">The sequence shown here is derived from an EMBL/GenBank/DDBJ whole genome shotgun (WGS) entry which is preliminary data.</text>
</comment>
<keyword evidence="1" id="KW-0732">Signal</keyword>
<proteinExistence type="predicted"/>
<feature type="signal peptide" evidence="1">
    <location>
        <begin position="1"/>
        <end position="22"/>
    </location>
</feature>
<protein>
    <recommendedName>
        <fullName evidence="4">Secreted protein</fullName>
    </recommendedName>
</protein>
<reference evidence="2" key="1">
    <citation type="submission" date="2022-07" db="EMBL/GenBank/DDBJ databases">
        <title>Tahibacter sp., a new gammaproteobacterium isolated from the silt sample collected at pig farm.</title>
        <authorList>
            <person name="Chen H."/>
        </authorList>
    </citation>
    <scope>NUCLEOTIDE SEQUENCE</scope>
    <source>
        <strain evidence="2">P2K</strain>
    </source>
</reference>
<evidence type="ECO:0000313" key="2">
    <source>
        <dbReference type="EMBL" id="MCQ4166628.1"/>
    </source>
</evidence>
<feature type="chain" id="PRO_5046702895" description="Secreted protein" evidence="1">
    <location>
        <begin position="23"/>
        <end position="496"/>
    </location>
</feature>
<dbReference type="Proteomes" id="UP001165498">
    <property type="component" value="Unassembled WGS sequence"/>
</dbReference>
<name>A0ABT1QWG0_9GAMM</name>
<gene>
    <name evidence="2" type="ORF">NM961_18090</name>
</gene>
<organism evidence="2 3">
    <name type="scientific">Tahibacter harae</name>
    <dbReference type="NCBI Taxonomy" id="2963937"/>
    <lineage>
        <taxon>Bacteria</taxon>
        <taxon>Pseudomonadati</taxon>
        <taxon>Pseudomonadota</taxon>
        <taxon>Gammaproteobacteria</taxon>
        <taxon>Lysobacterales</taxon>
        <taxon>Rhodanobacteraceae</taxon>
        <taxon>Tahibacter</taxon>
    </lineage>
</organism>